<gene>
    <name evidence="9" type="ORF">U5817_18025</name>
</gene>
<keyword evidence="5 7" id="KW-1133">Transmembrane helix</keyword>
<feature type="transmembrane region" description="Helical" evidence="7">
    <location>
        <begin position="26"/>
        <end position="44"/>
    </location>
</feature>
<name>A0ABZ1AGU1_AROEV</name>
<reference evidence="9 10" key="1">
    <citation type="submission" date="2023-12" db="EMBL/GenBank/DDBJ databases">
        <title>A. evansii MAY27, complete genome.</title>
        <authorList>
            <person name="Wang Y."/>
        </authorList>
    </citation>
    <scope>NUCLEOTIDE SEQUENCE [LARGE SCALE GENOMIC DNA]</scope>
    <source>
        <strain evidence="9 10">MAY27</strain>
    </source>
</reference>
<comment type="subcellular location">
    <subcellularLocation>
        <location evidence="7">Cell inner membrane</location>
        <topology evidence="7">Multi-pass membrane protein</topology>
    </subcellularLocation>
    <subcellularLocation>
        <location evidence="1">Cell membrane</location>
        <topology evidence="1">Multi-pass membrane protein</topology>
    </subcellularLocation>
</comment>
<evidence type="ECO:0000313" key="9">
    <source>
        <dbReference type="EMBL" id="WRL45092.1"/>
    </source>
</evidence>
<dbReference type="Proteomes" id="UP001626593">
    <property type="component" value="Chromosome"/>
</dbReference>
<keyword evidence="7" id="KW-0997">Cell inner membrane</keyword>
<keyword evidence="10" id="KW-1185">Reference proteome</keyword>
<keyword evidence="6 7" id="KW-0472">Membrane</keyword>
<evidence type="ECO:0000256" key="3">
    <source>
        <dbReference type="ARBA" id="ARBA00022475"/>
    </source>
</evidence>
<proteinExistence type="inferred from homology"/>
<sequence>MSEPIATPICAPPDPVGRALFFLSRAFAGAGGLVLLSVAVMSVASIGSRVFVGTALLGDFELVQIGSAIAVTAFLPWGQMRGSHVLVDFFTTGVSPRWRARLDGVGALLLAACAGLVAWRMAIGTVGLKDSGETSMLLGVPIWYAYACMTPSFLLLAATALYTARSKFRGEGA</sequence>
<dbReference type="EMBL" id="CP141259">
    <property type="protein sequence ID" value="WRL45092.1"/>
    <property type="molecule type" value="Genomic_DNA"/>
</dbReference>
<dbReference type="InterPro" id="IPR055348">
    <property type="entry name" value="DctQ"/>
</dbReference>
<feature type="transmembrane region" description="Helical" evidence="7">
    <location>
        <begin position="50"/>
        <end position="75"/>
    </location>
</feature>
<comment type="subunit">
    <text evidence="7">The complex comprises the extracytoplasmic solute receptor protein and the two transmembrane proteins.</text>
</comment>
<evidence type="ECO:0000256" key="1">
    <source>
        <dbReference type="ARBA" id="ARBA00004651"/>
    </source>
</evidence>
<evidence type="ECO:0000256" key="4">
    <source>
        <dbReference type="ARBA" id="ARBA00022692"/>
    </source>
</evidence>
<keyword evidence="2 7" id="KW-0813">Transport</keyword>
<evidence type="ECO:0000256" key="7">
    <source>
        <dbReference type="RuleBase" id="RU369079"/>
    </source>
</evidence>
<evidence type="ECO:0000259" key="8">
    <source>
        <dbReference type="Pfam" id="PF04290"/>
    </source>
</evidence>
<feature type="transmembrane region" description="Helical" evidence="7">
    <location>
        <begin position="105"/>
        <end position="123"/>
    </location>
</feature>
<organism evidence="9 10">
    <name type="scientific">Aromatoleum evansii</name>
    <name type="common">Azoarcus evansii</name>
    <dbReference type="NCBI Taxonomy" id="59406"/>
    <lineage>
        <taxon>Bacteria</taxon>
        <taxon>Pseudomonadati</taxon>
        <taxon>Pseudomonadota</taxon>
        <taxon>Betaproteobacteria</taxon>
        <taxon>Rhodocyclales</taxon>
        <taxon>Rhodocyclaceae</taxon>
        <taxon>Aromatoleum</taxon>
    </lineage>
</organism>
<protein>
    <recommendedName>
        <fullName evidence="7">TRAP transporter small permease protein</fullName>
    </recommendedName>
</protein>
<feature type="domain" description="Tripartite ATP-independent periplasmic transporters DctQ component" evidence="8">
    <location>
        <begin position="39"/>
        <end position="169"/>
    </location>
</feature>
<accession>A0ABZ1AGU1</accession>
<comment type="function">
    <text evidence="7">Part of the tripartite ATP-independent periplasmic (TRAP) transport system.</text>
</comment>
<comment type="similarity">
    <text evidence="7">Belongs to the TRAP transporter small permease family.</text>
</comment>
<evidence type="ECO:0000313" key="10">
    <source>
        <dbReference type="Proteomes" id="UP001626593"/>
    </source>
</evidence>
<feature type="transmembrane region" description="Helical" evidence="7">
    <location>
        <begin position="143"/>
        <end position="164"/>
    </location>
</feature>
<keyword evidence="4 7" id="KW-0812">Transmembrane</keyword>
<evidence type="ECO:0000256" key="6">
    <source>
        <dbReference type="ARBA" id="ARBA00023136"/>
    </source>
</evidence>
<evidence type="ECO:0000256" key="2">
    <source>
        <dbReference type="ARBA" id="ARBA00022448"/>
    </source>
</evidence>
<dbReference type="Pfam" id="PF04290">
    <property type="entry name" value="DctQ"/>
    <property type="match status" value="1"/>
</dbReference>
<evidence type="ECO:0000256" key="5">
    <source>
        <dbReference type="ARBA" id="ARBA00022989"/>
    </source>
</evidence>
<keyword evidence="3" id="KW-1003">Cell membrane</keyword>
<dbReference type="RefSeq" id="WP_407278321.1">
    <property type="nucleotide sequence ID" value="NZ_CP141259.1"/>
</dbReference>